<organism evidence="3 4">
    <name type="scientific">Liquidambar formosana</name>
    <name type="common">Formosan gum</name>
    <dbReference type="NCBI Taxonomy" id="63359"/>
    <lineage>
        <taxon>Eukaryota</taxon>
        <taxon>Viridiplantae</taxon>
        <taxon>Streptophyta</taxon>
        <taxon>Embryophyta</taxon>
        <taxon>Tracheophyta</taxon>
        <taxon>Spermatophyta</taxon>
        <taxon>Magnoliopsida</taxon>
        <taxon>eudicotyledons</taxon>
        <taxon>Gunneridae</taxon>
        <taxon>Pentapetalae</taxon>
        <taxon>Saxifragales</taxon>
        <taxon>Altingiaceae</taxon>
        <taxon>Liquidambar</taxon>
    </lineage>
</organism>
<dbReference type="InterPro" id="IPR056819">
    <property type="entry name" value="ACBP4-6_C"/>
</dbReference>
<sequence>MSRRRALGLACRCRNPYNFRPTGVQGYFAVDVGDYEPGGVYSAIQIRKSRDSFRPSETLDFIKQLALTPRDSDQKSIDWVKNKATVFAYRKAVFEEFDETYAQAFGMQPVRPSHEPKDLSGVPVKVPPRVIEDIMESYLMATVSFARIPNYYFSYNPLSNSILLLIKVDVAELRQKLQTMETLQKELELLQRQKAASEQAALNARQRQSSGGVWGWIAGTPGEKSDDA</sequence>
<evidence type="ECO:0000313" key="3">
    <source>
        <dbReference type="EMBL" id="KAK9292651.1"/>
    </source>
</evidence>
<gene>
    <name evidence="3" type="ORF">L1049_020628</name>
</gene>
<dbReference type="InterPro" id="IPR052657">
    <property type="entry name" value="PDP_family_Arabidopsis"/>
</dbReference>
<feature type="region of interest" description="Disordered" evidence="1">
    <location>
        <begin position="200"/>
        <end position="228"/>
    </location>
</feature>
<evidence type="ECO:0000256" key="1">
    <source>
        <dbReference type="SAM" id="MobiDB-lite"/>
    </source>
</evidence>
<reference evidence="3 4" key="1">
    <citation type="journal article" date="2024" name="Plant J.">
        <title>Genome sequences and population genomics reveal climatic adaptation and genomic divergence between two closely related sweetgum species.</title>
        <authorList>
            <person name="Xu W.Q."/>
            <person name="Ren C.Q."/>
            <person name="Zhang X.Y."/>
            <person name="Comes H.P."/>
            <person name="Liu X.H."/>
            <person name="Li Y.G."/>
            <person name="Kettle C.J."/>
            <person name="Jalonen R."/>
            <person name="Gaisberger H."/>
            <person name="Ma Y.Z."/>
            <person name="Qiu Y.X."/>
        </authorList>
    </citation>
    <scope>NUCLEOTIDE SEQUENCE [LARGE SCALE GENOMIC DNA]</scope>
    <source>
        <strain evidence="3">Hangzhou</strain>
    </source>
</reference>
<dbReference type="Proteomes" id="UP001415857">
    <property type="component" value="Unassembled WGS sequence"/>
</dbReference>
<name>A0AAP0SDD5_LIQFO</name>
<feature type="domain" description="Acyl-CoA-binding" evidence="2">
    <location>
        <begin position="167"/>
        <end position="207"/>
    </location>
</feature>
<keyword evidence="4" id="KW-1185">Reference proteome</keyword>
<evidence type="ECO:0000313" key="4">
    <source>
        <dbReference type="Proteomes" id="UP001415857"/>
    </source>
</evidence>
<accession>A0AAP0SDD5</accession>
<dbReference type="AlphaFoldDB" id="A0AAP0SDD5"/>
<dbReference type="PANTHER" id="PTHR10688">
    <property type="entry name" value="PWWP DOMAIN-CONTAINING PROTEIN"/>
    <property type="match status" value="1"/>
</dbReference>
<dbReference type="EMBL" id="JBBPBK010000001">
    <property type="protein sequence ID" value="KAK9292651.1"/>
    <property type="molecule type" value="Genomic_DNA"/>
</dbReference>
<comment type="caution">
    <text evidence="3">The sequence shown here is derived from an EMBL/GenBank/DDBJ whole genome shotgun (WGS) entry which is preliminary data.</text>
</comment>
<proteinExistence type="predicted"/>
<dbReference type="Pfam" id="PF24922">
    <property type="entry name" value="ACBP4_C"/>
    <property type="match status" value="1"/>
</dbReference>
<protein>
    <recommendedName>
        <fullName evidence="2">Acyl-CoA-binding domain-containing protein</fullName>
    </recommendedName>
</protein>
<evidence type="ECO:0000259" key="2">
    <source>
        <dbReference type="Pfam" id="PF24922"/>
    </source>
</evidence>
<dbReference type="PANTHER" id="PTHR10688:SF5">
    <property type="entry name" value="PWWP DOMAIN-CONTAINING PROTEIN 1-RELATED"/>
    <property type="match status" value="1"/>
</dbReference>